<dbReference type="InterPro" id="IPR039596">
    <property type="entry name" value="GAS1"/>
</dbReference>
<protein>
    <recommendedName>
        <fullName evidence="6">GDNF/GAS1 domain-containing protein</fullName>
    </recommendedName>
</protein>
<keyword evidence="2" id="KW-1003">Cell membrane</keyword>
<sequence length="231" mass="26162">LNLTENGPGLENCECASDPLCKSTKRAIEPCLPKIRHTGCTEARKECEKDPECGTAMRDYLYHCRKLFGGERCSDDCRRVITHMHSIPKARLLDTCVCDGTERTICEYVKVSMRNLCFNSPDRHAGSGFSDDEDDLENDYEMEDYEEEDNAGYKTIQLCCAYYVHDHGFLGTQTFVVALSLSDKYHASHYCSVLTLNIGEMRYKAQMNTVEYEYVVRKTPGVIQASGGNQQ</sequence>
<comment type="caution">
    <text evidence="7">The sequence shown here is derived from an EMBL/GenBank/DDBJ whole genome shotgun (WGS) entry which is preliminary data.</text>
</comment>
<keyword evidence="4" id="KW-0472">Membrane</keyword>
<evidence type="ECO:0000313" key="8">
    <source>
        <dbReference type="Proteomes" id="UP001239994"/>
    </source>
</evidence>
<comment type="subcellular location">
    <subcellularLocation>
        <location evidence="1">Cell membrane</location>
    </subcellularLocation>
</comment>
<evidence type="ECO:0000256" key="2">
    <source>
        <dbReference type="ARBA" id="ARBA00022475"/>
    </source>
</evidence>
<evidence type="ECO:0000259" key="6">
    <source>
        <dbReference type="SMART" id="SM00907"/>
    </source>
</evidence>
<evidence type="ECO:0000256" key="3">
    <source>
        <dbReference type="ARBA" id="ARBA00022729"/>
    </source>
</evidence>
<dbReference type="GO" id="GO:0005886">
    <property type="term" value="C:plasma membrane"/>
    <property type="evidence" value="ECO:0007669"/>
    <property type="project" value="UniProtKB-SubCell"/>
</dbReference>
<dbReference type="GO" id="GO:0051726">
    <property type="term" value="P:regulation of cell cycle"/>
    <property type="evidence" value="ECO:0007669"/>
    <property type="project" value="InterPro"/>
</dbReference>
<accession>A0AAD8YXB2</accession>
<dbReference type="PANTHER" id="PTHR16840">
    <property type="entry name" value="GROWTH ARREST-SPECIFIC PROTEIN 1"/>
    <property type="match status" value="1"/>
</dbReference>
<evidence type="ECO:0000313" key="7">
    <source>
        <dbReference type="EMBL" id="KAK1787628.1"/>
    </source>
</evidence>
<dbReference type="SMART" id="SM00907">
    <property type="entry name" value="GDNF"/>
    <property type="match status" value="1"/>
</dbReference>
<feature type="domain" description="GDNF/GAS1" evidence="6">
    <location>
        <begin position="40"/>
        <end position="117"/>
    </location>
</feature>
<keyword evidence="8" id="KW-1185">Reference proteome</keyword>
<feature type="non-terminal residue" evidence="7">
    <location>
        <position position="1"/>
    </location>
</feature>
<evidence type="ECO:0000256" key="5">
    <source>
        <dbReference type="ARBA" id="ARBA00023180"/>
    </source>
</evidence>
<dbReference type="Pfam" id="PF02351">
    <property type="entry name" value="GDNF"/>
    <property type="match status" value="1"/>
</dbReference>
<name>A0AAD8YXB2_9TELE</name>
<evidence type="ECO:0000256" key="4">
    <source>
        <dbReference type="ARBA" id="ARBA00023136"/>
    </source>
</evidence>
<gene>
    <name evidence="7" type="ORF">P4O66_016123</name>
</gene>
<proteinExistence type="predicted"/>
<organism evidence="7 8">
    <name type="scientific">Electrophorus voltai</name>
    <dbReference type="NCBI Taxonomy" id="2609070"/>
    <lineage>
        <taxon>Eukaryota</taxon>
        <taxon>Metazoa</taxon>
        <taxon>Chordata</taxon>
        <taxon>Craniata</taxon>
        <taxon>Vertebrata</taxon>
        <taxon>Euteleostomi</taxon>
        <taxon>Actinopterygii</taxon>
        <taxon>Neopterygii</taxon>
        <taxon>Teleostei</taxon>
        <taxon>Ostariophysi</taxon>
        <taxon>Gymnotiformes</taxon>
        <taxon>Gymnotoidei</taxon>
        <taxon>Gymnotidae</taxon>
        <taxon>Electrophorus</taxon>
    </lineage>
</organism>
<keyword evidence="5" id="KW-0325">Glycoprotein</keyword>
<evidence type="ECO:0000256" key="1">
    <source>
        <dbReference type="ARBA" id="ARBA00004236"/>
    </source>
</evidence>
<keyword evidence="3" id="KW-0732">Signal</keyword>
<dbReference type="Proteomes" id="UP001239994">
    <property type="component" value="Unassembled WGS sequence"/>
</dbReference>
<reference evidence="7" key="1">
    <citation type="submission" date="2023-03" db="EMBL/GenBank/DDBJ databases">
        <title>Electrophorus voltai genome.</title>
        <authorList>
            <person name="Bian C."/>
        </authorList>
    </citation>
    <scope>NUCLEOTIDE SEQUENCE</scope>
    <source>
        <strain evidence="7">CB-2022</strain>
        <tissue evidence="7">Muscle</tissue>
    </source>
</reference>
<dbReference type="PANTHER" id="PTHR16840:SF7">
    <property type="entry name" value="GROWTH ARREST-SPECIFIC 1B"/>
    <property type="match status" value="1"/>
</dbReference>
<dbReference type="AlphaFoldDB" id="A0AAD8YXB2"/>
<dbReference type="InterPro" id="IPR016017">
    <property type="entry name" value="GDNF/GAS1"/>
</dbReference>
<dbReference type="EMBL" id="JAROKS010000023">
    <property type="protein sequence ID" value="KAK1787628.1"/>
    <property type="molecule type" value="Genomic_DNA"/>
</dbReference>